<dbReference type="Gene3D" id="3.30.565.10">
    <property type="entry name" value="Histidine kinase-like ATPase, C-terminal domain"/>
    <property type="match status" value="2"/>
</dbReference>
<dbReference type="GO" id="GO:0004722">
    <property type="term" value="F:protein serine/threonine phosphatase activity"/>
    <property type="evidence" value="ECO:0007669"/>
    <property type="project" value="UniProtKB-EC"/>
</dbReference>
<comment type="catalytic activity">
    <reaction evidence="1">
        <text>ATP + protein L-histidine = ADP + protein N-phospho-L-histidine.</text>
        <dbReference type="EC" id="2.7.13.3"/>
    </reaction>
</comment>
<dbReference type="Gene3D" id="3.40.50.2300">
    <property type="match status" value="1"/>
</dbReference>
<keyword evidence="6" id="KW-0808">Transferase</keyword>
<dbReference type="PROSITE" id="PS50113">
    <property type="entry name" value="PAC"/>
    <property type="match status" value="1"/>
</dbReference>
<dbReference type="SUPFAM" id="SSF52172">
    <property type="entry name" value="CheY-like"/>
    <property type="match status" value="1"/>
</dbReference>
<dbReference type="EC" id="3.1.3.16" evidence="4"/>
<keyword evidence="5 20" id="KW-0597">Phosphoprotein</keyword>
<dbReference type="InterPro" id="IPR003661">
    <property type="entry name" value="HisK_dim/P_dom"/>
</dbReference>
<dbReference type="PANTHER" id="PTHR43547:SF2">
    <property type="entry name" value="HYBRID SIGNAL TRANSDUCTION HISTIDINE KINASE C"/>
    <property type="match status" value="1"/>
</dbReference>
<evidence type="ECO:0000256" key="13">
    <source>
        <dbReference type="ARBA" id="ARBA00022912"/>
    </source>
</evidence>
<dbReference type="SUPFAM" id="SSF81606">
    <property type="entry name" value="PP2C-like"/>
    <property type="match status" value="1"/>
</dbReference>
<dbReference type="Pfam" id="PF13581">
    <property type="entry name" value="HATPase_c_2"/>
    <property type="match status" value="1"/>
</dbReference>
<dbReference type="PROSITE" id="PS50109">
    <property type="entry name" value="HIS_KIN"/>
    <property type="match status" value="1"/>
</dbReference>
<dbReference type="Gene3D" id="1.10.287.130">
    <property type="match status" value="1"/>
</dbReference>
<dbReference type="SUPFAM" id="SSF55781">
    <property type="entry name" value="GAF domain-like"/>
    <property type="match status" value="1"/>
</dbReference>
<dbReference type="InterPro" id="IPR036457">
    <property type="entry name" value="PPM-type-like_dom_sf"/>
</dbReference>
<evidence type="ECO:0000256" key="16">
    <source>
        <dbReference type="ARBA" id="ARBA00047761"/>
    </source>
</evidence>
<dbReference type="PROSITE" id="PS50110">
    <property type="entry name" value="RESPONSE_REGULATORY"/>
    <property type="match status" value="1"/>
</dbReference>
<protein>
    <recommendedName>
        <fullName evidence="19">Protein-serine/threonine phosphatase</fullName>
        <ecNumber evidence="3">2.7.13.3</ecNumber>
        <ecNumber evidence="4">3.1.3.16</ecNumber>
    </recommendedName>
    <alternativeName>
        <fullName evidence="18">Serine/threonine-protein kinase</fullName>
    </alternativeName>
</protein>
<dbReference type="FunFam" id="3.30.565.10:FF:000006">
    <property type="entry name" value="Sensor histidine kinase WalK"/>
    <property type="match status" value="1"/>
</dbReference>
<dbReference type="InterPro" id="IPR001932">
    <property type="entry name" value="PPM-type_phosphatase-like_dom"/>
</dbReference>
<dbReference type="InterPro" id="IPR005467">
    <property type="entry name" value="His_kinase_dom"/>
</dbReference>
<dbReference type="InterPro" id="IPR000700">
    <property type="entry name" value="PAS-assoc_C"/>
</dbReference>
<dbReference type="SUPFAM" id="SSF55785">
    <property type="entry name" value="PYP-like sensor domain (PAS domain)"/>
    <property type="match status" value="1"/>
</dbReference>
<dbReference type="PANTHER" id="PTHR43547">
    <property type="entry name" value="TWO-COMPONENT HISTIDINE KINASE"/>
    <property type="match status" value="1"/>
</dbReference>
<name>A0A8J3Z8N0_9ACTN</name>
<feature type="coiled-coil region" evidence="21">
    <location>
        <begin position="740"/>
        <end position="770"/>
    </location>
</feature>
<evidence type="ECO:0000256" key="7">
    <source>
        <dbReference type="ARBA" id="ARBA00022723"/>
    </source>
</evidence>
<sequence length="1259" mass="136264">MRAALRAGGEVGHDLLAVDWSATPLGPPETWQQSLRTMVQVLVASRFSMWMAWGPELTFFCNDAYRRDTLAKKYPWALGRPAREVWAEIWPDIGPRIGSVLATGVATWDESLLLFLERSGYVEETYHTFSYSPLVDDAGQVAGMLCVVSEDTDRVIAERRMSTLRDLGAVPTTARVDIEVLRAAALQMGNEKRCLPFTLTYLFDAPAASTTTTARLVAATGVPTGHPIAPATITPGDPEQVWPLAEVLDGGGTIVGGLPERFAALPTGAWSEPPTQAVLIPLPDQGGGGPYGFLVVGLNRYRPFDEAYRGFVDLIAGQLAAGIASARAYQAERQRAESLAELDRAKTAFFTNVSHEFRTPLTLMLGPAEDALTDTAHPLPPGQRERVEVMHRNAQRLLKLVNTLLDFSRLESQGISARYEPVDLSRYTAELTSMFHPAIERAGLSLTVDCPMLPDPVYVDREMWAKVVLNLLSNALKFTFTGGITVRTRLRDDRVELAVIDTGIGIEPTDQARLFERFQRVSGVRSRSHEGSGIGLALVSELAMLHGGGASVTSTPGAGSTFTVHVRTGTAHLPADQVVRGPGGSTTTSGEHVEGFLAEAMRWMADDAGTFEELQSPTRTAGGALAHRPHVLVVDDNADMREYLVRLLSDVYEVSTAPDGASALAAARHRTPDLVLTDVMMPNLDGFGLLREMRADPAMSLVPVVMLSARAGDEATVEGLEAGVDDYLVKPFAARELLARVRANLELDRARRARSELERNQQLLDQAQKLAGVGSWELDIESGAIVASDEFIRQIGISADDLRTKGYEATLGRVHPDDFPRVRAAIDAAITTGAPLDYEVRVLLPDRGERVFRTLGVLERDAEGRAARLRGSNQDITEQRHADAAMAAVAAAQEVAAREHQIADELQRSLLPEPRFTPDHLEVATFYRAGVEGTQVGGDWYDVIELGADRTALVMGDVMGRGVRAAAVMGQLRAAVRAYARLDLAPADVLEFLDGVVRDLGDDQIVTCVYAVYDPGDRTLVYANAGHLPPLFVTPGGPPRRLTGAAGPPLGAGPVTLPEERITLSPDALLMLYTDGLVEHRDQAIDEGIDLLSTVLAPVAGPLADVPDHLVSRLLPGGPADDVAILLARITDEAERTRSVMHRVPAEASAVPETREFVGRTLSDWAVSAPVTADIVLLTSELVANAVLHARPPIELRLRRTANHVIVEVFDAAPFLPRKLRPSPDDERGRGLQLVAMLADRWGTRPTPGGKAVWCMFTP</sequence>
<feature type="domain" description="PAC" evidence="24">
    <location>
        <begin position="836"/>
        <end position="888"/>
    </location>
</feature>
<keyword evidence="10" id="KW-0378">Hydrolase</keyword>
<evidence type="ECO:0000256" key="5">
    <source>
        <dbReference type="ARBA" id="ARBA00022553"/>
    </source>
</evidence>
<dbReference type="PRINTS" id="PR00344">
    <property type="entry name" value="BCTRLSENSOR"/>
</dbReference>
<evidence type="ECO:0000256" key="9">
    <source>
        <dbReference type="ARBA" id="ARBA00022777"/>
    </source>
</evidence>
<dbReference type="RefSeq" id="WP_204002098.1">
    <property type="nucleotide sequence ID" value="NZ_BOPG01000047.1"/>
</dbReference>
<keyword evidence="7" id="KW-0479">Metal-binding</keyword>
<comment type="catalytic activity">
    <reaction evidence="16">
        <text>O-phospho-L-seryl-[protein] + H2O = L-seryl-[protein] + phosphate</text>
        <dbReference type="Rhea" id="RHEA:20629"/>
        <dbReference type="Rhea" id="RHEA-COMP:9863"/>
        <dbReference type="Rhea" id="RHEA-COMP:11604"/>
        <dbReference type="ChEBI" id="CHEBI:15377"/>
        <dbReference type="ChEBI" id="CHEBI:29999"/>
        <dbReference type="ChEBI" id="CHEBI:43474"/>
        <dbReference type="ChEBI" id="CHEBI:83421"/>
        <dbReference type="EC" id="3.1.3.16"/>
    </reaction>
</comment>
<keyword evidence="21" id="KW-0175">Coiled coil</keyword>
<dbReference type="FunFam" id="3.60.40.10:FF:000005">
    <property type="entry name" value="Serine/threonine protein phosphatase"/>
    <property type="match status" value="1"/>
</dbReference>
<dbReference type="FunFam" id="1.10.287.130:FF:000045">
    <property type="entry name" value="Two-component system sensor histidine kinase/response regulator"/>
    <property type="match status" value="1"/>
</dbReference>
<dbReference type="GO" id="GO:0005524">
    <property type="term" value="F:ATP binding"/>
    <property type="evidence" value="ECO:0007669"/>
    <property type="project" value="UniProtKB-KW"/>
</dbReference>
<evidence type="ECO:0000256" key="4">
    <source>
        <dbReference type="ARBA" id="ARBA00013081"/>
    </source>
</evidence>
<keyword evidence="8" id="KW-0547">Nucleotide-binding</keyword>
<dbReference type="EC" id="2.7.13.3" evidence="3"/>
<dbReference type="Pfam" id="PF00072">
    <property type="entry name" value="Response_reg"/>
    <property type="match status" value="1"/>
</dbReference>
<evidence type="ECO:0000256" key="12">
    <source>
        <dbReference type="ARBA" id="ARBA00022842"/>
    </source>
</evidence>
<dbReference type="InterPro" id="IPR036097">
    <property type="entry name" value="HisK_dim/P_sf"/>
</dbReference>
<keyword evidence="13" id="KW-0904">Protein phosphatase</keyword>
<dbReference type="InterPro" id="IPR003594">
    <property type="entry name" value="HATPase_dom"/>
</dbReference>
<comment type="caution">
    <text evidence="25">The sequence shown here is derived from an EMBL/GenBank/DDBJ whole genome shotgun (WGS) entry which is preliminary data.</text>
</comment>
<evidence type="ECO:0000256" key="21">
    <source>
        <dbReference type="SAM" id="Coils"/>
    </source>
</evidence>
<evidence type="ECO:0000256" key="6">
    <source>
        <dbReference type="ARBA" id="ARBA00022679"/>
    </source>
</evidence>
<dbReference type="Gene3D" id="3.30.450.20">
    <property type="entry name" value="PAS domain"/>
    <property type="match status" value="2"/>
</dbReference>
<dbReference type="SUPFAM" id="SSF47384">
    <property type="entry name" value="Homodimeric domain of signal transducing histidine kinase"/>
    <property type="match status" value="1"/>
</dbReference>
<dbReference type="SMART" id="SM00448">
    <property type="entry name" value="REC"/>
    <property type="match status" value="1"/>
</dbReference>
<dbReference type="InterPro" id="IPR011006">
    <property type="entry name" value="CheY-like_superfamily"/>
</dbReference>
<dbReference type="InterPro" id="IPR035965">
    <property type="entry name" value="PAS-like_dom_sf"/>
</dbReference>
<evidence type="ECO:0000256" key="11">
    <source>
        <dbReference type="ARBA" id="ARBA00022840"/>
    </source>
</evidence>
<feature type="modified residue" description="4-aspartylphosphate" evidence="20">
    <location>
        <position position="678"/>
    </location>
</feature>
<dbReference type="SMART" id="SM00387">
    <property type="entry name" value="HATPase_c"/>
    <property type="match status" value="1"/>
</dbReference>
<dbReference type="Gene3D" id="2.10.70.100">
    <property type="match status" value="1"/>
</dbReference>
<keyword evidence="11" id="KW-0067">ATP-binding</keyword>
<keyword evidence="15" id="KW-0464">Manganese</keyword>
<dbReference type="Pfam" id="PF08447">
    <property type="entry name" value="PAS_3"/>
    <property type="match status" value="1"/>
</dbReference>
<organism evidence="25 26">
    <name type="scientific">Virgisporangium aurantiacum</name>
    <dbReference type="NCBI Taxonomy" id="175570"/>
    <lineage>
        <taxon>Bacteria</taxon>
        <taxon>Bacillati</taxon>
        <taxon>Actinomycetota</taxon>
        <taxon>Actinomycetes</taxon>
        <taxon>Micromonosporales</taxon>
        <taxon>Micromonosporaceae</taxon>
        <taxon>Virgisporangium</taxon>
    </lineage>
</organism>
<evidence type="ECO:0000256" key="8">
    <source>
        <dbReference type="ARBA" id="ARBA00022741"/>
    </source>
</evidence>
<evidence type="ECO:0000256" key="10">
    <source>
        <dbReference type="ARBA" id="ARBA00022801"/>
    </source>
</evidence>
<evidence type="ECO:0000313" key="25">
    <source>
        <dbReference type="EMBL" id="GIJ59554.1"/>
    </source>
</evidence>
<dbReference type="SUPFAM" id="SSF55874">
    <property type="entry name" value="ATPase domain of HSP90 chaperone/DNA topoisomerase II/histidine kinase"/>
    <property type="match status" value="2"/>
</dbReference>
<keyword evidence="26" id="KW-1185">Reference proteome</keyword>
<dbReference type="InterPro" id="IPR036890">
    <property type="entry name" value="HATPase_C_sf"/>
</dbReference>
<dbReference type="AlphaFoldDB" id="A0A8J3Z8N0"/>
<evidence type="ECO:0000259" key="22">
    <source>
        <dbReference type="PROSITE" id="PS50109"/>
    </source>
</evidence>
<dbReference type="SMART" id="SM00331">
    <property type="entry name" value="PP2C_SIG"/>
    <property type="match status" value="1"/>
</dbReference>
<accession>A0A8J3Z8N0</accession>
<evidence type="ECO:0000259" key="24">
    <source>
        <dbReference type="PROSITE" id="PS50113"/>
    </source>
</evidence>
<dbReference type="CDD" id="cd16922">
    <property type="entry name" value="HATPase_EvgS-ArcB-TorS-like"/>
    <property type="match status" value="1"/>
</dbReference>
<evidence type="ECO:0000256" key="20">
    <source>
        <dbReference type="PROSITE-ProRule" id="PRU00169"/>
    </source>
</evidence>
<dbReference type="SMART" id="SM00388">
    <property type="entry name" value="HisKA"/>
    <property type="match status" value="1"/>
</dbReference>
<dbReference type="InterPro" id="IPR029016">
    <property type="entry name" value="GAF-like_dom_sf"/>
</dbReference>
<evidence type="ECO:0000256" key="2">
    <source>
        <dbReference type="ARBA" id="ARBA00004236"/>
    </source>
</evidence>
<dbReference type="CDD" id="cd16936">
    <property type="entry name" value="HATPase_RsbW-like"/>
    <property type="match status" value="1"/>
</dbReference>
<evidence type="ECO:0000256" key="19">
    <source>
        <dbReference type="ARBA" id="ARBA00081350"/>
    </source>
</evidence>
<feature type="domain" description="Histidine kinase" evidence="22">
    <location>
        <begin position="352"/>
        <end position="570"/>
    </location>
</feature>
<keyword evidence="9" id="KW-0418">Kinase</keyword>
<dbReference type="InterPro" id="IPR001789">
    <property type="entry name" value="Sig_transdc_resp-reg_receiver"/>
</dbReference>
<dbReference type="Gene3D" id="3.30.450.40">
    <property type="match status" value="1"/>
</dbReference>
<dbReference type="Gene3D" id="3.60.40.10">
    <property type="entry name" value="PPM-type phosphatase domain"/>
    <property type="match status" value="1"/>
</dbReference>
<dbReference type="GO" id="GO:0046872">
    <property type="term" value="F:metal ion binding"/>
    <property type="evidence" value="ECO:0007669"/>
    <property type="project" value="UniProtKB-KW"/>
</dbReference>
<dbReference type="InterPro" id="IPR001610">
    <property type="entry name" value="PAC"/>
</dbReference>
<dbReference type="SMART" id="SM00086">
    <property type="entry name" value="PAC"/>
    <property type="match status" value="2"/>
</dbReference>
<gene>
    <name evidence="25" type="ORF">Vau01_070700</name>
</gene>
<feature type="domain" description="Response regulatory" evidence="23">
    <location>
        <begin position="630"/>
        <end position="745"/>
    </location>
</feature>
<dbReference type="CDD" id="cd17574">
    <property type="entry name" value="REC_OmpR"/>
    <property type="match status" value="1"/>
</dbReference>
<dbReference type="CDD" id="cd00082">
    <property type="entry name" value="HisKA"/>
    <property type="match status" value="1"/>
</dbReference>
<evidence type="ECO:0000256" key="18">
    <source>
        <dbReference type="ARBA" id="ARBA00075117"/>
    </source>
</evidence>
<reference evidence="25" key="1">
    <citation type="submission" date="2021-01" db="EMBL/GenBank/DDBJ databases">
        <title>Whole genome shotgun sequence of Virgisporangium aurantiacum NBRC 16421.</title>
        <authorList>
            <person name="Komaki H."/>
            <person name="Tamura T."/>
        </authorList>
    </citation>
    <scope>NUCLEOTIDE SEQUENCE</scope>
    <source>
        <strain evidence="25">NBRC 16421</strain>
    </source>
</reference>
<dbReference type="Proteomes" id="UP000612585">
    <property type="component" value="Unassembled WGS sequence"/>
</dbReference>
<dbReference type="CDD" id="cd00130">
    <property type="entry name" value="PAS"/>
    <property type="match status" value="1"/>
</dbReference>
<comment type="function">
    <text evidence="17">Primarily acts as an independent SigF regulator that is sensitive to the osmosensory signal, mediating the cross talk of PknD with the SigF regulon. Possesses both phosphatase and kinase activities. The kinase domain functions as a classic anti-sigma factor-like kinase to phosphorylate the anti-anti-sigma factor domain at the canonical regulatory site, and the phosphatase domain antagonizes this activity.</text>
</comment>
<dbReference type="GO" id="GO:0000155">
    <property type="term" value="F:phosphorelay sensor kinase activity"/>
    <property type="evidence" value="ECO:0007669"/>
    <property type="project" value="InterPro"/>
</dbReference>
<dbReference type="EMBL" id="BOPG01000047">
    <property type="protein sequence ID" value="GIJ59554.1"/>
    <property type="molecule type" value="Genomic_DNA"/>
</dbReference>
<evidence type="ECO:0000256" key="1">
    <source>
        <dbReference type="ARBA" id="ARBA00000085"/>
    </source>
</evidence>
<evidence type="ECO:0000256" key="15">
    <source>
        <dbReference type="ARBA" id="ARBA00023211"/>
    </source>
</evidence>
<keyword evidence="14" id="KW-0902">Two-component regulatory system</keyword>
<evidence type="ECO:0000313" key="26">
    <source>
        <dbReference type="Proteomes" id="UP000612585"/>
    </source>
</evidence>
<dbReference type="Pfam" id="PF07228">
    <property type="entry name" value="SpoIIE"/>
    <property type="match status" value="1"/>
</dbReference>
<evidence type="ECO:0000256" key="3">
    <source>
        <dbReference type="ARBA" id="ARBA00012438"/>
    </source>
</evidence>
<dbReference type="GO" id="GO:0005886">
    <property type="term" value="C:plasma membrane"/>
    <property type="evidence" value="ECO:0007669"/>
    <property type="project" value="UniProtKB-SubCell"/>
</dbReference>
<evidence type="ECO:0000256" key="14">
    <source>
        <dbReference type="ARBA" id="ARBA00023012"/>
    </source>
</evidence>
<evidence type="ECO:0000256" key="17">
    <source>
        <dbReference type="ARBA" id="ARBA00056274"/>
    </source>
</evidence>
<dbReference type="Pfam" id="PF00512">
    <property type="entry name" value="HisKA"/>
    <property type="match status" value="1"/>
</dbReference>
<evidence type="ECO:0000259" key="23">
    <source>
        <dbReference type="PROSITE" id="PS50110"/>
    </source>
</evidence>
<dbReference type="Pfam" id="PF02518">
    <property type="entry name" value="HATPase_c"/>
    <property type="match status" value="1"/>
</dbReference>
<dbReference type="InterPro" id="IPR013655">
    <property type="entry name" value="PAS_fold_3"/>
</dbReference>
<proteinExistence type="predicted"/>
<keyword evidence="12" id="KW-0460">Magnesium</keyword>
<comment type="subcellular location">
    <subcellularLocation>
        <location evidence="2">Cell membrane</location>
    </subcellularLocation>
</comment>
<dbReference type="InterPro" id="IPR004358">
    <property type="entry name" value="Sig_transdc_His_kin-like_C"/>
</dbReference>
<dbReference type="InterPro" id="IPR000014">
    <property type="entry name" value="PAS"/>
</dbReference>